<dbReference type="EMBL" id="NTFI01000001">
    <property type="protein sequence ID" value="PHQ26148.1"/>
    <property type="molecule type" value="Genomic_DNA"/>
</dbReference>
<proteinExistence type="predicted"/>
<keyword evidence="3" id="KW-1185">Reference proteome</keyword>
<reference evidence="2 3" key="1">
    <citation type="submission" date="2017-09" db="EMBL/GenBank/DDBJ databases">
        <title>The draft genome sequences of Marinobacter guineae M3B.</title>
        <authorList>
            <person name="Cao J."/>
        </authorList>
    </citation>
    <scope>NUCLEOTIDE SEQUENCE [LARGE SCALE GENOMIC DNA]</scope>
    <source>
        <strain evidence="2 3">M3B</strain>
    </source>
</reference>
<keyword evidence="1" id="KW-0812">Transmembrane</keyword>
<feature type="transmembrane region" description="Helical" evidence="1">
    <location>
        <begin position="149"/>
        <end position="168"/>
    </location>
</feature>
<sequence length="768" mass="86587">MAKTYRTLETVINKALATKKRTKLKIRNTIKRAKKSLVLLQAKTFQRLYYIQNLVSRLKSIYGGKIAFLALISLLVISVFFTPLLQLYIEPYFSKTGRLDLLREFFLSLGGALIGATAIAFSLIMFAMQVNVERMPHGLFRKFSSDAKLLGSFIVTFSLAIVIAGLSFLPETSWVAGAIVTTVLCSFLIILLFVLAYRRALTLISPTMQLSLLVNDTKKSFRKWDRAAKRTTPIFQEKDKNQSELGDVRGEFDMYRLTYFQLHPNWTSSAEQAIYYCITFARRYAEQGDHEVSRVALNGVVAINSFYVKAKGRTFFSNNYFFENLLASDSFLLGTLEHFRQNIQIGISRKDEQFIEQNYQSLFQLTRIYLSIEYGDLVSSKSHAHLVAGYLEKAVEDTIPHNMADVLIQGVSVLGSTARLIVAHDRSVHIGSISEKIGFAGCTGVVNKNYQAVSQIAVKQLATLTFDLLRSRSADIDFAIKQVRNQIKLIAEMYLSTPDTPLMSTHSSSLAPYYSGTSENSLMAWLTELTNALSEADSNNKDANLVIGNISEWGSDLYQTEKELLLLSIEKKSHLTFDLVHWIVYITKLLLAISCSKACDHHHTDKLRKSAMWLIWVLSWVPGDEETIKFLETFRIADTIFESAVDAHKRDCATEALEVRKLLLNWTHKSGKYQTGWATLEKACCGLACLNIILGLADDLLLDEIDAYLTTQEAPSVDIRSRTARDLHQEAEEYREGYGHGAIDLAMSAVDQEILRILLHKIADHLSP</sequence>
<evidence type="ECO:0000313" key="3">
    <source>
        <dbReference type="Proteomes" id="UP000229044"/>
    </source>
</evidence>
<name>A0A2G1VHA2_9GAMM</name>
<comment type="caution">
    <text evidence="2">The sequence shown here is derived from an EMBL/GenBank/DDBJ whole genome shotgun (WGS) entry which is preliminary data.</text>
</comment>
<evidence type="ECO:0008006" key="4">
    <source>
        <dbReference type="Google" id="ProtNLM"/>
    </source>
</evidence>
<evidence type="ECO:0000313" key="2">
    <source>
        <dbReference type="EMBL" id="PHQ26148.1"/>
    </source>
</evidence>
<keyword evidence="1" id="KW-0472">Membrane</keyword>
<dbReference type="AlphaFoldDB" id="A0A2G1VHA2"/>
<accession>A0A2G1VHA2</accession>
<protein>
    <recommendedName>
        <fullName evidence="4">DUF2254 domain-containing protein</fullName>
    </recommendedName>
</protein>
<feature type="transmembrane region" description="Helical" evidence="1">
    <location>
        <begin position="174"/>
        <end position="197"/>
    </location>
</feature>
<gene>
    <name evidence="2" type="ORF">CLH62_00630</name>
</gene>
<dbReference type="Proteomes" id="UP000229044">
    <property type="component" value="Unassembled WGS sequence"/>
</dbReference>
<organism evidence="2 3">
    <name type="scientific">Marinobacter guineae</name>
    <dbReference type="NCBI Taxonomy" id="432303"/>
    <lineage>
        <taxon>Bacteria</taxon>
        <taxon>Pseudomonadati</taxon>
        <taxon>Pseudomonadota</taxon>
        <taxon>Gammaproteobacteria</taxon>
        <taxon>Pseudomonadales</taxon>
        <taxon>Marinobacteraceae</taxon>
        <taxon>Marinobacter</taxon>
    </lineage>
</organism>
<feature type="transmembrane region" description="Helical" evidence="1">
    <location>
        <begin position="105"/>
        <end position="128"/>
    </location>
</feature>
<keyword evidence="1" id="KW-1133">Transmembrane helix</keyword>
<evidence type="ECO:0000256" key="1">
    <source>
        <dbReference type="SAM" id="Phobius"/>
    </source>
</evidence>
<feature type="transmembrane region" description="Helical" evidence="1">
    <location>
        <begin position="66"/>
        <end position="85"/>
    </location>
</feature>